<dbReference type="RefSeq" id="WP_022381868.1">
    <property type="nucleotide sequence ID" value="NZ_AP019697.1"/>
</dbReference>
<dbReference type="SUPFAM" id="SSF52799">
    <property type="entry name" value="(Phosphotyrosine protein) phosphatases II"/>
    <property type="match status" value="1"/>
</dbReference>
<dbReference type="KEGG" id="dho:Dia5BBH33_12640"/>
<evidence type="ECO:0000256" key="1">
    <source>
        <dbReference type="SAM" id="SignalP"/>
    </source>
</evidence>
<dbReference type="Gene3D" id="3.90.190.10">
    <property type="entry name" value="Protein tyrosine phosphatase superfamily"/>
    <property type="match status" value="1"/>
</dbReference>
<reference evidence="3" key="1">
    <citation type="submission" date="2019-05" db="EMBL/GenBank/DDBJ databases">
        <title>Complete genome sequencing of Dialister sp. strain 5BBH33.</title>
        <authorList>
            <person name="Sakamoto M."/>
            <person name="Murakami T."/>
            <person name="Mori H."/>
        </authorList>
    </citation>
    <scope>NUCLEOTIDE SEQUENCE [LARGE SCALE GENOMIC DNA]</scope>
    <source>
        <strain evidence="3">5BBH33</strain>
    </source>
</reference>
<evidence type="ECO:0000313" key="2">
    <source>
        <dbReference type="EMBL" id="BBK25329.1"/>
    </source>
</evidence>
<dbReference type="GeneID" id="92716489"/>
<dbReference type="InterPro" id="IPR029021">
    <property type="entry name" value="Prot-tyrosine_phosphatase-like"/>
</dbReference>
<dbReference type="AlphaFoldDB" id="A0A8D5A4W7"/>
<sequence>MNRAAKRLLYLGAAVSLCLSMGWGAADAADLAGAPHEVVTAEQEMVLAAPQVILNPNIRYANAARTPYEAKVWRLDAPVGEKFPVNFRSTSDPFVKKHAGEKMYQGLEALHISGSAQPSADGFRGLIKEIRKHTNGPIYDIDLKQETHGFANGEAVSRYGKRNWGNVGKSLDQILAEENRTFAFLPGKTILISPPGARVREDRLQPLTVSEASTEKELTRELGIRYVRIPATDHIWPDPDTIDQMIALYRRLPKDSWLHFHCEAGKGRTTAFMAMYDMMRNPQLPMETILERQHAIGGNIVNYEGNGTNQWKNPYYKEKARMIKAFYEYVQQNHKTGYRMKWSEWLSKREAKTGPQRLK</sequence>
<dbReference type="InterPro" id="IPR016130">
    <property type="entry name" value="Tyr_Pase_AS"/>
</dbReference>
<protein>
    <submittedName>
        <fullName evidence="2">Protein-tyrosine-phosphatase</fullName>
    </submittedName>
</protein>
<keyword evidence="3" id="KW-1185">Reference proteome</keyword>
<feature type="signal peptide" evidence="1">
    <location>
        <begin position="1"/>
        <end position="28"/>
    </location>
</feature>
<accession>A0A8D5A4W7</accession>
<organism evidence="2 3">
    <name type="scientific">Dialister hominis</name>
    <dbReference type="NCBI Taxonomy" id="2582419"/>
    <lineage>
        <taxon>Bacteria</taxon>
        <taxon>Bacillati</taxon>
        <taxon>Bacillota</taxon>
        <taxon>Negativicutes</taxon>
        <taxon>Veillonellales</taxon>
        <taxon>Veillonellaceae</taxon>
        <taxon>Dialister</taxon>
    </lineage>
</organism>
<proteinExistence type="predicted"/>
<dbReference type="Pfam" id="PF14566">
    <property type="entry name" value="PTPlike_phytase"/>
    <property type="match status" value="1"/>
</dbReference>
<dbReference type="Proteomes" id="UP000320585">
    <property type="component" value="Chromosome"/>
</dbReference>
<evidence type="ECO:0000313" key="3">
    <source>
        <dbReference type="Proteomes" id="UP000320585"/>
    </source>
</evidence>
<feature type="chain" id="PRO_5034390349" evidence="1">
    <location>
        <begin position="29"/>
        <end position="359"/>
    </location>
</feature>
<dbReference type="EMBL" id="AP019697">
    <property type="protein sequence ID" value="BBK25329.1"/>
    <property type="molecule type" value="Genomic_DNA"/>
</dbReference>
<dbReference type="Gene3D" id="3.30.70.1690">
    <property type="match status" value="1"/>
</dbReference>
<gene>
    <name evidence="2" type="ORF">Dia5BBH33_12640</name>
</gene>
<name>A0A8D5A4W7_9FIRM</name>
<keyword evidence="1" id="KW-0732">Signal</keyword>
<dbReference type="SMART" id="SM01301">
    <property type="entry name" value="PTPlike_phytase"/>
    <property type="match status" value="1"/>
</dbReference>
<dbReference type="PROSITE" id="PS00383">
    <property type="entry name" value="TYR_PHOSPHATASE_1"/>
    <property type="match status" value="1"/>
</dbReference>